<keyword evidence="1" id="KW-0328">Glycosyltransferase</keyword>
<evidence type="ECO:0000256" key="1">
    <source>
        <dbReference type="ARBA" id="ARBA00022676"/>
    </source>
</evidence>
<dbReference type="EMBL" id="BARS01057435">
    <property type="protein sequence ID" value="GAG51250.1"/>
    <property type="molecule type" value="Genomic_DNA"/>
</dbReference>
<evidence type="ECO:0008006" key="4">
    <source>
        <dbReference type="Google" id="ProtNLM"/>
    </source>
</evidence>
<proteinExistence type="predicted"/>
<organism evidence="3">
    <name type="scientific">marine sediment metagenome</name>
    <dbReference type="NCBI Taxonomy" id="412755"/>
    <lineage>
        <taxon>unclassified sequences</taxon>
        <taxon>metagenomes</taxon>
        <taxon>ecological metagenomes</taxon>
    </lineage>
</organism>
<feature type="non-terminal residue" evidence="3">
    <location>
        <position position="1"/>
    </location>
</feature>
<dbReference type="PANTHER" id="PTHR34106">
    <property type="entry name" value="GLYCOSIDASE"/>
    <property type="match status" value="1"/>
</dbReference>
<dbReference type="InterPro" id="IPR023296">
    <property type="entry name" value="Glyco_hydro_beta-prop_sf"/>
</dbReference>
<accession>X0Y662</accession>
<keyword evidence="2" id="KW-0808">Transferase</keyword>
<evidence type="ECO:0000313" key="3">
    <source>
        <dbReference type="EMBL" id="GAG51250.1"/>
    </source>
</evidence>
<dbReference type="InterPro" id="IPR007184">
    <property type="entry name" value="Mannoside_phosphorylase"/>
</dbReference>
<dbReference type="AlphaFoldDB" id="X0Y662"/>
<dbReference type="GO" id="GO:0016757">
    <property type="term" value="F:glycosyltransferase activity"/>
    <property type="evidence" value="ECO:0007669"/>
    <property type="project" value="UniProtKB-KW"/>
</dbReference>
<protein>
    <recommendedName>
        <fullName evidence="4">Glycosyl hydrolase family 32 N-terminal domain-containing protein</fullName>
    </recommendedName>
</protein>
<evidence type="ECO:0000256" key="2">
    <source>
        <dbReference type="ARBA" id="ARBA00022679"/>
    </source>
</evidence>
<gene>
    <name evidence="3" type="ORF">S01H1_84208</name>
</gene>
<reference evidence="3" key="1">
    <citation type="journal article" date="2014" name="Front. Microbiol.">
        <title>High frequency of phylogenetically diverse reductive dehalogenase-homologous genes in deep subseafloor sedimentary metagenomes.</title>
        <authorList>
            <person name="Kawai M."/>
            <person name="Futagami T."/>
            <person name="Toyoda A."/>
            <person name="Takaki Y."/>
            <person name="Nishi S."/>
            <person name="Hori S."/>
            <person name="Arai W."/>
            <person name="Tsubouchi T."/>
            <person name="Morono Y."/>
            <person name="Uchiyama I."/>
            <person name="Ito T."/>
            <person name="Fujiyama A."/>
            <person name="Inagaki F."/>
            <person name="Takami H."/>
        </authorList>
    </citation>
    <scope>NUCLEOTIDE SEQUENCE</scope>
    <source>
        <strain evidence="3">Expedition CK06-06</strain>
    </source>
</reference>
<dbReference type="PANTHER" id="PTHR34106:SF5">
    <property type="entry name" value="GLYCOSIDASE"/>
    <property type="match status" value="1"/>
</dbReference>
<name>X0Y662_9ZZZZ</name>
<dbReference type="Gene3D" id="2.115.10.20">
    <property type="entry name" value="Glycosyl hydrolase domain, family 43"/>
    <property type="match status" value="1"/>
</dbReference>
<comment type="caution">
    <text evidence="3">The sequence shown here is derived from an EMBL/GenBank/DDBJ whole genome shotgun (WGS) entry which is preliminary data.</text>
</comment>
<dbReference type="Pfam" id="PF04041">
    <property type="entry name" value="Glyco_hydro_130"/>
    <property type="match status" value="1"/>
</dbReference>
<dbReference type="SUPFAM" id="SSF75005">
    <property type="entry name" value="Arabinanase/levansucrase/invertase"/>
    <property type="match status" value="1"/>
</dbReference>
<feature type="non-terminal residue" evidence="3">
    <location>
        <position position="140"/>
    </location>
</feature>
<sequence>DPRVVKFGDIYYMVYVAKGDSSDGIHIALASSKDLFRWEKHGLIKMKLKDWDRNQTKASVICPEKINGKYIMYFLGQKMPWHTAIGAAFSEDLIHWEEYENNPVVTPRYDNFDCLGVEPGATPVIEDNRIVLIYNGWNEN</sequence>